<organism evidence="1 2">
    <name type="scientific">Staphylococcus hominis</name>
    <dbReference type="NCBI Taxonomy" id="1290"/>
    <lineage>
        <taxon>Bacteria</taxon>
        <taxon>Bacillati</taxon>
        <taxon>Bacillota</taxon>
        <taxon>Bacilli</taxon>
        <taxon>Bacillales</taxon>
        <taxon>Staphylococcaceae</taxon>
        <taxon>Staphylococcus</taxon>
    </lineage>
</organism>
<gene>
    <name evidence="1" type="ORF">BUZ51_06310</name>
</gene>
<accession>A0A974KXH0</accession>
<protein>
    <submittedName>
        <fullName evidence="1">Uncharacterized protein</fullName>
    </submittedName>
</protein>
<dbReference type="Proteomes" id="UP000241540">
    <property type="component" value="Unassembled WGS sequence"/>
</dbReference>
<dbReference type="EMBL" id="PZHX01000010">
    <property type="protein sequence ID" value="PTK30826.1"/>
    <property type="molecule type" value="Genomic_DNA"/>
</dbReference>
<reference evidence="1 2" key="1">
    <citation type="journal article" date="2016" name="Front. Microbiol.">
        <title>Comprehensive Phylogenetic Analysis of Bovine Non-aureus Staphylococci Species Based on Whole-Genome Sequencing.</title>
        <authorList>
            <person name="Naushad S."/>
            <person name="Barkema H.W."/>
            <person name="Luby C."/>
            <person name="Condas L.A."/>
            <person name="Nobrega D.B."/>
            <person name="Carson D.A."/>
            <person name="De Buck J."/>
        </authorList>
    </citation>
    <scope>NUCLEOTIDE SEQUENCE [LARGE SCALE GENOMIC DNA]</scope>
    <source>
        <strain evidence="1 2">SNUC 5336</strain>
    </source>
</reference>
<dbReference type="AlphaFoldDB" id="A0A974KXH0"/>
<evidence type="ECO:0000313" key="1">
    <source>
        <dbReference type="EMBL" id="PTK30826.1"/>
    </source>
</evidence>
<sequence>MKPTMRQRLIIKKPKLDANGNVMRDRYSKPITTEQEFKCHTRVHGEESKTLDLRIENARDEIDVMPNVPVDEGLEVEYTTISGHLKKGVIKAITETPNLTGSKIYFRTLIIDG</sequence>
<name>A0A974KXH0_STAHO</name>
<proteinExistence type="predicted"/>
<evidence type="ECO:0000313" key="2">
    <source>
        <dbReference type="Proteomes" id="UP000241540"/>
    </source>
</evidence>
<comment type="caution">
    <text evidence="1">The sequence shown here is derived from an EMBL/GenBank/DDBJ whole genome shotgun (WGS) entry which is preliminary data.</text>
</comment>